<dbReference type="RefSeq" id="WP_052277149.1">
    <property type="nucleotide sequence ID" value="NZ_CP011339.1"/>
</dbReference>
<sequence>MAKQYIPLEDWSGSVVFGGEIPQLRPPAFSDDSKYTTFSSTYYLEGLEISDSYIYDPRGSEISEAVAGEIATFAVPPTNYPRELEIFDSYTYDLEGSEISEAVAGEIATFAVPPTNYPRGLEIFEAVAPNISTRFYAIEATIDFSKAKGDLQGVLMAQGGYFGGHSFYIYQGKLCYVYNWLGQQQRITCDLPRLSSEVTLKVEFAKPKIIAPSDEKLGDSTIDNMKLYINNIEQNVDIIRTLSNHTPNFLTQYKHEIPYEFQGAKLQRIIVTITDDIILNPLSKG</sequence>
<dbReference type="PATRIC" id="fig|1638788.3.peg.4065"/>
<dbReference type="KEGG" id="mpk:VL20_4034"/>
<reference evidence="1 2" key="1">
    <citation type="journal article" date="2016" name="Stand. Genomic Sci.">
        <title>Complete genome sequence and genomic characterization of Microcystis panniformis FACHB 1757 by third-generation sequencing.</title>
        <authorList>
            <person name="Zhang J.Y."/>
            <person name="Guan R."/>
            <person name="Zhang H.J."/>
            <person name="Li H."/>
            <person name="Xiao P."/>
            <person name="Yu G.L."/>
            <person name="Du L."/>
            <person name="Cao D.M."/>
            <person name="Zhu B.C."/>
            <person name="Li R.H."/>
            <person name="Lu Z.H."/>
        </authorList>
    </citation>
    <scope>NUCLEOTIDE SEQUENCE [LARGE SCALE GENOMIC DNA]</scope>
    <source>
        <strain evidence="1 2">FACHB-1757</strain>
    </source>
</reference>
<evidence type="ECO:0000313" key="2">
    <source>
        <dbReference type="Proteomes" id="UP000068167"/>
    </source>
</evidence>
<dbReference type="EMBL" id="CP011339">
    <property type="protein sequence ID" value="AKV68982.1"/>
    <property type="molecule type" value="Genomic_DNA"/>
</dbReference>
<dbReference type="Proteomes" id="UP000068167">
    <property type="component" value="Chromosome"/>
</dbReference>
<name>A0A0K1S4A8_9CHRO</name>
<keyword evidence="2" id="KW-1185">Reference proteome</keyword>
<proteinExistence type="predicted"/>
<organism evidence="1 2">
    <name type="scientific">Microcystis panniformis FACHB-1757</name>
    <dbReference type="NCBI Taxonomy" id="1638788"/>
    <lineage>
        <taxon>Bacteria</taxon>
        <taxon>Bacillati</taxon>
        <taxon>Cyanobacteriota</taxon>
        <taxon>Cyanophyceae</taxon>
        <taxon>Oscillatoriophycideae</taxon>
        <taxon>Chroococcales</taxon>
        <taxon>Microcystaceae</taxon>
        <taxon>Microcystis</taxon>
    </lineage>
</organism>
<gene>
    <name evidence="1" type="ORF">VL20_4034</name>
</gene>
<dbReference type="AlphaFoldDB" id="A0A0K1S4A8"/>
<evidence type="ECO:0000313" key="1">
    <source>
        <dbReference type="EMBL" id="AKV68982.1"/>
    </source>
</evidence>
<protein>
    <submittedName>
        <fullName evidence="1">Arylsulfatase</fullName>
    </submittedName>
</protein>
<accession>A0A0K1S4A8</accession>